<dbReference type="PANTHER" id="PTHR43317">
    <property type="entry name" value="THERMOSPERMINE SYNTHASE ACAULIS5"/>
    <property type="match status" value="1"/>
</dbReference>
<dbReference type="GO" id="GO:0004766">
    <property type="term" value="F:spermidine synthase activity"/>
    <property type="evidence" value="ECO:0007669"/>
    <property type="project" value="UniProtKB-EC"/>
</dbReference>
<evidence type="ECO:0000256" key="5">
    <source>
        <dbReference type="PROSITE-ProRule" id="PRU00354"/>
    </source>
</evidence>
<keyword evidence="2 4" id="KW-0808">Transferase</keyword>
<evidence type="ECO:0000256" key="1">
    <source>
        <dbReference type="ARBA" id="ARBA00007867"/>
    </source>
</evidence>
<comment type="similarity">
    <text evidence="1 4">Belongs to the spermidine/spermine synthase family.</text>
</comment>
<evidence type="ECO:0000256" key="2">
    <source>
        <dbReference type="ARBA" id="ARBA00022679"/>
    </source>
</evidence>
<dbReference type="PANTHER" id="PTHR43317:SF1">
    <property type="entry name" value="THERMOSPERMINE SYNTHASE ACAULIS5"/>
    <property type="match status" value="1"/>
</dbReference>
<proteinExistence type="inferred from homology"/>
<dbReference type="EC" id="2.5.1.16" evidence="4"/>
<feature type="domain" description="PABS" evidence="6">
    <location>
        <begin position="239"/>
        <end position="480"/>
    </location>
</feature>
<keyword evidence="8" id="KW-1185">Reference proteome</keyword>
<feature type="active site" description="Proton acceptor" evidence="4 5">
    <location>
        <position position="399"/>
    </location>
</feature>
<evidence type="ECO:0000256" key="4">
    <source>
        <dbReference type="HAMAP-Rule" id="MF_00198"/>
    </source>
</evidence>
<feature type="transmembrane region" description="Helical" evidence="4">
    <location>
        <begin position="192"/>
        <end position="212"/>
    </location>
</feature>
<feature type="binding site" evidence="4">
    <location>
        <position position="322"/>
    </location>
    <ligand>
        <name>spermidine</name>
        <dbReference type="ChEBI" id="CHEBI:57834"/>
    </ligand>
</feature>
<dbReference type="InterPro" id="IPR001045">
    <property type="entry name" value="Spermi_synthase"/>
</dbReference>
<dbReference type="InterPro" id="IPR030373">
    <property type="entry name" value="PABS_CS"/>
</dbReference>
<organism evidence="7 8">
    <name type="scientific">Streptomyces monticola</name>
    <dbReference type="NCBI Taxonomy" id="2666263"/>
    <lineage>
        <taxon>Bacteria</taxon>
        <taxon>Bacillati</taxon>
        <taxon>Actinomycetota</taxon>
        <taxon>Actinomycetes</taxon>
        <taxon>Kitasatosporales</taxon>
        <taxon>Streptomycetaceae</taxon>
        <taxon>Streptomyces</taxon>
    </lineage>
</organism>
<keyword evidence="4" id="KW-1003">Cell membrane</keyword>
<comment type="function">
    <text evidence="4">Catalyzes the irreversible transfer of a propylamine group from the amino donor S-adenosylmethioninamine (decarboxy-AdoMet) to putrescine (1,4-diaminobutane) to yield spermidine.</text>
</comment>
<comment type="catalytic activity">
    <reaction evidence="4">
        <text>S-adenosyl 3-(methylsulfanyl)propylamine + putrescine = S-methyl-5'-thioadenosine + spermidine + H(+)</text>
        <dbReference type="Rhea" id="RHEA:12721"/>
        <dbReference type="ChEBI" id="CHEBI:15378"/>
        <dbReference type="ChEBI" id="CHEBI:17509"/>
        <dbReference type="ChEBI" id="CHEBI:57443"/>
        <dbReference type="ChEBI" id="CHEBI:57834"/>
        <dbReference type="ChEBI" id="CHEBI:326268"/>
        <dbReference type="EC" id="2.5.1.16"/>
    </reaction>
</comment>
<protein>
    <recommendedName>
        <fullName evidence="4">Polyamine aminopropyltransferase</fullName>
    </recommendedName>
    <alternativeName>
        <fullName evidence="4">Putrescine aminopropyltransferase</fullName>
        <shortName evidence="4">PAPT</shortName>
    </alternativeName>
    <alternativeName>
        <fullName evidence="4">Spermidine synthase</fullName>
        <shortName evidence="4">SPDS</shortName>
        <shortName evidence="4">SPDSY</shortName>
        <ecNumber evidence="4">2.5.1.16</ecNumber>
    </alternativeName>
</protein>
<evidence type="ECO:0000256" key="3">
    <source>
        <dbReference type="ARBA" id="ARBA00023115"/>
    </source>
</evidence>
<feature type="transmembrane region" description="Helical" evidence="4">
    <location>
        <begin position="33"/>
        <end position="59"/>
    </location>
</feature>
<dbReference type="NCBIfam" id="NF002956">
    <property type="entry name" value="PRK03612.1"/>
    <property type="match status" value="1"/>
</dbReference>
<dbReference type="PROSITE" id="PS51006">
    <property type="entry name" value="PABS_2"/>
    <property type="match status" value="1"/>
</dbReference>
<feature type="transmembrane region" description="Helical" evidence="4">
    <location>
        <begin position="127"/>
        <end position="151"/>
    </location>
</feature>
<dbReference type="EMBL" id="JBHTCF010000006">
    <property type="protein sequence ID" value="MFC7305753.1"/>
    <property type="molecule type" value="Genomic_DNA"/>
</dbReference>
<evidence type="ECO:0000313" key="7">
    <source>
        <dbReference type="EMBL" id="MFC7305753.1"/>
    </source>
</evidence>
<feature type="binding site" evidence="4">
    <location>
        <position position="342"/>
    </location>
    <ligand>
        <name>S-methyl-5'-thioadenosine</name>
        <dbReference type="ChEBI" id="CHEBI:17509"/>
    </ligand>
</feature>
<comment type="pathway">
    <text evidence="4">Amine and polyamine biosynthesis; spermidine biosynthesis; spermidine from putrescine: step 1/1.</text>
</comment>
<evidence type="ECO:0000259" key="6">
    <source>
        <dbReference type="PROSITE" id="PS51006"/>
    </source>
</evidence>
<keyword evidence="4" id="KW-1133">Transmembrane helix</keyword>
<dbReference type="PROSITE" id="PS01330">
    <property type="entry name" value="PABS_1"/>
    <property type="match status" value="1"/>
</dbReference>
<dbReference type="RefSeq" id="WP_381831125.1">
    <property type="nucleotide sequence ID" value="NZ_JBHTCF010000006.1"/>
</dbReference>
<feature type="binding site" evidence="4">
    <location>
        <position position="269"/>
    </location>
    <ligand>
        <name>S-methyl-5'-thioadenosine</name>
        <dbReference type="ChEBI" id="CHEBI:17509"/>
    </ligand>
</feature>
<comment type="caution">
    <text evidence="7">The sequence shown here is derived from an EMBL/GenBank/DDBJ whole genome shotgun (WGS) entry which is preliminary data.</text>
</comment>
<dbReference type="Pfam" id="PF01564">
    <property type="entry name" value="Spermine_synth"/>
    <property type="match status" value="1"/>
</dbReference>
<feature type="transmembrane region" description="Helical" evidence="4">
    <location>
        <begin position="65"/>
        <end position="86"/>
    </location>
</feature>
<feature type="binding site" evidence="4">
    <location>
        <position position="300"/>
    </location>
    <ligand>
        <name>spermidine</name>
        <dbReference type="ChEBI" id="CHEBI:57834"/>
    </ligand>
</feature>
<keyword evidence="4" id="KW-0472">Membrane</keyword>
<dbReference type="SUPFAM" id="SSF103473">
    <property type="entry name" value="MFS general substrate transporter"/>
    <property type="match status" value="1"/>
</dbReference>
<dbReference type="HAMAP" id="MF_00198">
    <property type="entry name" value="Spermidine_synth"/>
    <property type="match status" value="1"/>
</dbReference>
<keyword evidence="4" id="KW-0812">Transmembrane</keyword>
<dbReference type="InterPro" id="IPR029063">
    <property type="entry name" value="SAM-dependent_MTases_sf"/>
</dbReference>
<name>A0ABW2JJQ9_9ACTN</name>
<dbReference type="Gene3D" id="3.40.50.150">
    <property type="entry name" value="Vaccinia Virus protein VP39"/>
    <property type="match status" value="1"/>
</dbReference>
<comment type="caution">
    <text evidence="4">Lacks conserved residue(s) required for the propagation of feature annotation.</text>
</comment>
<feature type="transmembrane region" description="Helical" evidence="4">
    <location>
        <begin position="224"/>
        <end position="242"/>
    </location>
</feature>
<dbReference type="InterPro" id="IPR030374">
    <property type="entry name" value="PABS"/>
</dbReference>
<comment type="subcellular location">
    <subcellularLocation>
        <location evidence="4">Cell membrane</location>
        <topology evidence="4">Multi-pass membrane protein</topology>
    </subcellularLocation>
</comment>
<dbReference type="InterPro" id="IPR036259">
    <property type="entry name" value="MFS_trans_sf"/>
</dbReference>
<keyword evidence="3 4" id="KW-0620">Polyamine biosynthesis</keyword>
<dbReference type="SUPFAM" id="SSF53335">
    <property type="entry name" value="S-adenosyl-L-methionine-dependent methyltransferases"/>
    <property type="match status" value="1"/>
</dbReference>
<feature type="transmembrane region" description="Helical" evidence="4">
    <location>
        <begin position="163"/>
        <end position="186"/>
    </location>
</feature>
<reference evidence="8" key="1">
    <citation type="journal article" date="2019" name="Int. J. Syst. Evol. Microbiol.">
        <title>The Global Catalogue of Microorganisms (GCM) 10K type strain sequencing project: providing services to taxonomists for standard genome sequencing and annotation.</title>
        <authorList>
            <consortium name="The Broad Institute Genomics Platform"/>
            <consortium name="The Broad Institute Genome Sequencing Center for Infectious Disease"/>
            <person name="Wu L."/>
            <person name="Ma J."/>
        </authorList>
    </citation>
    <scope>NUCLEOTIDE SEQUENCE [LARGE SCALE GENOMIC DNA]</scope>
    <source>
        <strain evidence="8">SYNS20</strain>
    </source>
</reference>
<accession>A0ABW2JJQ9</accession>
<dbReference type="CDD" id="cd02440">
    <property type="entry name" value="AdoMet_MTases"/>
    <property type="match status" value="1"/>
</dbReference>
<keyword evidence="4" id="KW-0745">Spermidine biosynthesis</keyword>
<gene>
    <name evidence="4" type="primary">speE</name>
    <name evidence="7" type="ORF">ACFQVC_16185</name>
</gene>
<feature type="binding site" evidence="4">
    <location>
        <begin position="376"/>
        <end position="377"/>
    </location>
    <ligand>
        <name>S-methyl-5'-thioadenosine</name>
        <dbReference type="ChEBI" id="CHEBI:17509"/>
    </ligand>
</feature>
<feature type="transmembrane region" description="Helical" evidence="4">
    <location>
        <begin position="98"/>
        <end position="121"/>
    </location>
</feature>
<dbReference type="NCBIfam" id="NF037959">
    <property type="entry name" value="MFS_SpdSyn"/>
    <property type="match status" value="1"/>
</dbReference>
<comment type="subunit">
    <text evidence="4">Homodimer or homotetramer.</text>
</comment>
<evidence type="ECO:0000313" key="8">
    <source>
        <dbReference type="Proteomes" id="UP001596523"/>
    </source>
</evidence>
<sequence length="547" mass="57107">MIEPSLPVPSGAPPTAEPQGAAVLPVSPRTGRFLVLAGVFICAACGLVYELELVALASYLMGDSVTQASVVLSVMVFAMGVGSLLAKRLRCRAAAGFGAVEAALALVGGCSAMALYAGFVWGGETRALLVAFSLAIGVLIGAEVPLLMTLIQRIRRQDAGGAVADLFAADYVGALVGGLAFPFLLLPLLGQLTGALLTGAINAIAGGALVLWLFRRDLTRRSRWLLLGANLAVLGTLAALAAEVESFEKAARHAVYGADVRVALQTDVQEVVLTGGGQGPLNLYLDGRLRVSGGDEHRYHEALVHPAMRGPHARVLILGGGDGLAAREVLAHSGVRRVDLVELDAEVVELARSDAALSALNRQAFDDPRLHVVHDDAFRWLRSTGGGPRGPAYDVVISDLPDPGITESTKLYSQEFFGLAARALAPGGRLVVHAGSATRPRVFWTVDASVRAAGLSTVPYCAQGRLAGFAAGPDRALDSARAPRDWAFLLAARTPPALTLDDRPARRALTPAALHAGARAVERTRIQGLAPSTLVHPRYAHGVVPEG</sequence>
<dbReference type="Proteomes" id="UP001596523">
    <property type="component" value="Unassembled WGS sequence"/>
</dbReference>